<name>A0A0E0LVK1_ORYPU</name>
<keyword evidence="3" id="KW-0812">Transmembrane</keyword>
<keyword evidence="7 8" id="KW-0408">Iron</keyword>
<protein>
    <recommendedName>
        <fullName evidence="12">Cytochrome P450</fullName>
    </recommendedName>
</protein>
<evidence type="ECO:0000256" key="8">
    <source>
        <dbReference type="PIRSR" id="PIRSR602401-1"/>
    </source>
</evidence>
<dbReference type="HOGENOM" id="CLU_001570_4_0_1"/>
<feature type="binding site" description="axial binding residue" evidence="8">
    <location>
        <position position="405"/>
    </location>
    <ligand>
        <name>heme</name>
        <dbReference type="ChEBI" id="CHEBI:30413"/>
    </ligand>
    <ligandPart>
        <name>Fe</name>
        <dbReference type="ChEBI" id="CHEBI:18248"/>
    </ligandPart>
</feature>
<proteinExistence type="inferred from homology"/>
<evidence type="ECO:0000313" key="10">
    <source>
        <dbReference type="EnsemblPlants" id="OPUNC08G14930.1"/>
    </source>
</evidence>
<dbReference type="GO" id="GO:0020037">
    <property type="term" value="F:heme binding"/>
    <property type="evidence" value="ECO:0007669"/>
    <property type="project" value="InterPro"/>
</dbReference>
<dbReference type="PRINTS" id="PR00463">
    <property type="entry name" value="EP450I"/>
</dbReference>
<evidence type="ECO:0000256" key="1">
    <source>
        <dbReference type="ARBA" id="ARBA00010617"/>
    </source>
</evidence>
<dbReference type="Proteomes" id="UP000026962">
    <property type="component" value="Chromosome 8"/>
</dbReference>
<comment type="similarity">
    <text evidence="1">Belongs to the cytochrome P450 family.</text>
</comment>
<keyword evidence="5" id="KW-0472">Membrane</keyword>
<feature type="compositionally biased region" description="Low complexity" evidence="9">
    <location>
        <begin position="242"/>
        <end position="260"/>
    </location>
</feature>
<evidence type="ECO:0000256" key="5">
    <source>
        <dbReference type="ARBA" id="ARBA00022989"/>
    </source>
</evidence>
<dbReference type="STRING" id="4537.A0A0E0LVK1"/>
<dbReference type="GO" id="GO:0005506">
    <property type="term" value="F:iron ion binding"/>
    <property type="evidence" value="ECO:0007669"/>
    <property type="project" value="InterPro"/>
</dbReference>
<dbReference type="Gramene" id="OPUNC08G14930.1">
    <property type="protein sequence ID" value="OPUNC08G14930.1"/>
    <property type="gene ID" value="OPUNC08G14930"/>
</dbReference>
<evidence type="ECO:0000256" key="7">
    <source>
        <dbReference type="ARBA" id="ARBA00023004"/>
    </source>
</evidence>
<dbReference type="InterPro" id="IPR001128">
    <property type="entry name" value="Cyt_P450"/>
</dbReference>
<keyword evidence="11" id="KW-1185">Reference proteome</keyword>
<comment type="cofactor">
    <cofactor evidence="8">
        <name>heme</name>
        <dbReference type="ChEBI" id="CHEBI:30413"/>
    </cofactor>
</comment>
<evidence type="ECO:0000256" key="4">
    <source>
        <dbReference type="ARBA" id="ARBA00022723"/>
    </source>
</evidence>
<dbReference type="OMA" id="WIPWVDW"/>
<keyword evidence="2 8" id="KW-0349">Heme</keyword>
<feature type="region of interest" description="Disordered" evidence="9">
    <location>
        <begin position="242"/>
        <end position="267"/>
    </location>
</feature>
<evidence type="ECO:0000256" key="3">
    <source>
        <dbReference type="ARBA" id="ARBA00022692"/>
    </source>
</evidence>
<dbReference type="InterPro" id="IPR002401">
    <property type="entry name" value="Cyt_P450_E_grp-I"/>
</dbReference>
<keyword evidence="6" id="KW-0560">Oxidoreductase</keyword>
<dbReference type="InterPro" id="IPR036396">
    <property type="entry name" value="Cyt_P450_sf"/>
</dbReference>
<organism evidence="10">
    <name type="scientific">Oryza punctata</name>
    <name type="common">Red rice</name>
    <dbReference type="NCBI Taxonomy" id="4537"/>
    <lineage>
        <taxon>Eukaryota</taxon>
        <taxon>Viridiplantae</taxon>
        <taxon>Streptophyta</taxon>
        <taxon>Embryophyta</taxon>
        <taxon>Tracheophyta</taxon>
        <taxon>Spermatophyta</taxon>
        <taxon>Magnoliopsida</taxon>
        <taxon>Liliopsida</taxon>
        <taxon>Poales</taxon>
        <taxon>Poaceae</taxon>
        <taxon>BOP clade</taxon>
        <taxon>Oryzoideae</taxon>
        <taxon>Oryzeae</taxon>
        <taxon>Oryzinae</taxon>
        <taxon>Oryza</taxon>
    </lineage>
</organism>
<evidence type="ECO:0000256" key="2">
    <source>
        <dbReference type="ARBA" id="ARBA00022617"/>
    </source>
</evidence>
<evidence type="ECO:0000256" key="6">
    <source>
        <dbReference type="ARBA" id="ARBA00023002"/>
    </source>
</evidence>
<keyword evidence="5" id="KW-1133">Transmembrane helix</keyword>
<reference evidence="10" key="2">
    <citation type="submission" date="2018-05" db="EMBL/GenBank/DDBJ databases">
        <title>OpunRS2 (Oryza punctata Reference Sequence Version 2).</title>
        <authorList>
            <person name="Zhang J."/>
            <person name="Kudrna D."/>
            <person name="Lee S."/>
            <person name="Talag J."/>
            <person name="Welchert J."/>
            <person name="Wing R.A."/>
        </authorList>
    </citation>
    <scope>NUCLEOTIDE SEQUENCE [LARGE SCALE GENOMIC DNA]</scope>
</reference>
<evidence type="ECO:0008006" key="12">
    <source>
        <dbReference type="Google" id="ProtNLM"/>
    </source>
</evidence>
<dbReference type="PANTHER" id="PTHR47944">
    <property type="entry name" value="CYTOCHROME P450 98A9"/>
    <property type="match status" value="1"/>
</dbReference>
<sequence>MALATFLLPRLKERKGGRSYNLPGSEPWPIIGNLNLIGTLPHRSIHELSKEYGELMLLRFGSFPTAKLILKTHDVVFIDRPKTASRKHTTYNYADITWSPYGAYWHQARRIYVTELFSARRIASFEHIRANEMRTLVWGLFAVAASSGRGSGGGDTVHLNRDHLSTLSMNVITRMVLGKRFFSEGADVAEGPVSSLSEFKWMLDELLLLNGVLNVGDWIPWVDWMDLQGYVRRMKKVARCSTRSWSTSSTSTASSGGTRARGPHHRRHGELVGYRRVGAFGAPKKTRHLRHGHRQARQHRRLRPLGNGEGHTKLPYLDTIIKETMRMHPIVPLIIPRVARDDAAVTGYDIPKGARVLINVWTIERDPELWDAAEEFTPEWFVGSKIDVKGQDFELLPFGSGCRMCPSYNLGLKVMQLSLANLLHGFT</sequence>
<dbReference type="eggNOG" id="KOG0156">
    <property type="taxonomic scope" value="Eukaryota"/>
</dbReference>
<evidence type="ECO:0000256" key="9">
    <source>
        <dbReference type="SAM" id="MobiDB-lite"/>
    </source>
</evidence>
<keyword evidence="4 8" id="KW-0479">Metal-binding</keyword>
<dbReference type="AlphaFoldDB" id="A0A0E0LVK1"/>
<evidence type="ECO:0000313" key="11">
    <source>
        <dbReference type="Proteomes" id="UP000026962"/>
    </source>
</evidence>
<dbReference type="Pfam" id="PF00067">
    <property type="entry name" value="p450"/>
    <property type="match status" value="2"/>
</dbReference>
<dbReference type="GO" id="GO:0016705">
    <property type="term" value="F:oxidoreductase activity, acting on paired donors, with incorporation or reduction of molecular oxygen"/>
    <property type="evidence" value="ECO:0007669"/>
    <property type="project" value="InterPro"/>
</dbReference>
<dbReference type="PANTHER" id="PTHR47944:SF1">
    <property type="entry name" value="OS08G0456200 PROTEIN"/>
    <property type="match status" value="1"/>
</dbReference>
<dbReference type="GO" id="GO:0004497">
    <property type="term" value="F:monooxygenase activity"/>
    <property type="evidence" value="ECO:0007669"/>
    <property type="project" value="InterPro"/>
</dbReference>
<dbReference type="Gene3D" id="1.10.630.10">
    <property type="entry name" value="Cytochrome P450"/>
    <property type="match status" value="2"/>
</dbReference>
<accession>A0A0E0LVK1</accession>
<dbReference type="SUPFAM" id="SSF48264">
    <property type="entry name" value="Cytochrome P450"/>
    <property type="match status" value="1"/>
</dbReference>
<dbReference type="EnsemblPlants" id="OPUNC08G14930.1">
    <property type="protein sequence ID" value="OPUNC08G14930.1"/>
    <property type="gene ID" value="OPUNC08G14930"/>
</dbReference>
<reference evidence="10" key="1">
    <citation type="submission" date="2015-04" db="UniProtKB">
        <authorList>
            <consortium name="EnsemblPlants"/>
        </authorList>
    </citation>
    <scope>IDENTIFICATION</scope>
</reference>